<evidence type="ECO:0008006" key="12">
    <source>
        <dbReference type="Google" id="ProtNLM"/>
    </source>
</evidence>
<dbReference type="GO" id="GO:0061617">
    <property type="term" value="C:MICOS complex"/>
    <property type="evidence" value="ECO:0007669"/>
    <property type="project" value="TreeGrafter"/>
</dbReference>
<feature type="region of interest" description="Disordered" evidence="9">
    <location>
        <begin position="30"/>
        <end position="55"/>
    </location>
</feature>
<feature type="compositionally biased region" description="Polar residues" evidence="9">
    <location>
        <begin position="117"/>
        <end position="128"/>
    </location>
</feature>
<feature type="region of interest" description="Disordered" evidence="9">
    <location>
        <begin position="206"/>
        <end position="225"/>
    </location>
</feature>
<keyword evidence="4" id="KW-0999">Mitochondrion inner membrane</keyword>
<evidence type="ECO:0000256" key="6">
    <source>
        <dbReference type="ARBA" id="ARBA00023128"/>
    </source>
</evidence>
<feature type="coiled-coil region" evidence="8">
    <location>
        <begin position="335"/>
        <end position="433"/>
    </location>
</feature>
<protein>
    <recommendedName>
        <fullName evidence="12">MICOS complex subunit MIC60</fullName>
    </recommendedName>
</protein>
<proteinExistence type="inferred from homology"/>
<organism evidence="10 11">
    <name type="scientific">Stephania japonica</name>
    <dbReference type="NCBI Taxonomy" id="461633"/>
    <lineage>
        <taxon>Eukaryota</taxon>
        <taxon>Viridiplantae</taxon>
        <taxon>Streptophyta</taxon>
        <taxon>Embryophyta</taxon>
        <taxon>Tracheophyta</taxon>
        <taxon>Spermatophyta</taxon>
        <taxon>Magnoliopsida</taxon>
        <taxon>Ranunculales</taxon>
        <taxon>Menispermaceae</taxon>
        <taxon>Menispermoideae</taxon>
        <taxon>Cissampelideae</taxon>
        <taxon>Stephania</taxon>
    </lineage>
</organism>
<dbReference type="EMBL" id="JBBNAE010000009">
    <property type="protein sequence ID" value="KAK9096778.1"/>
    <property type="molecule type" value="Genomic_DNA"/>
</dbReference>
<keyword evidence="3" id="KW-0812">Transmembrane</keyword>
<keyword evidence="7" id="KW-0472">Membrane</keyword>
<evidence type="ECO:0000256" key="4">
    <source>
        <dbReference type="ARBA" id="ARBA00022792"/>
    </source>
</evidence>
<evidence type="ECO:0000256" key="9">
    <source>
        <dbReference type="SAM" id="MobiDB-lite"/>
    </source>
</evidence>
<keyword evidence="11" id="KW-1185">Reference proteome</keyword>
<dbReference type="Pfam" id="PF09731">
    <property type="entry name" value="Mitofilin"/>
    <property type="match status" value="2"/>
</dbReference>
<evidence type="ECO:0000256" key="3">
    <source>
        <dbReference type="ARBA" id="ARBA00022692"/>
    </source>
</evidence>
<sequence length="635" mass="69787">MMRRCVLEFSSARFLTRRFPIQTPDFLLPRRGFSSSSRPNAPKKLSDSNAKPLDESGSGFPKFVVATVAVGAAVMAAYQTGLIGKKPSFEKEDLPLEPIDFNRGNEVQKDVERLEVNNGNEKSGNHVSLHSEDSIEKTGESRVQDGFNVASEKLNVTPEDDKIHATHQELPGITGGDGKADDQTSPSEVPSEGKGELHNLAASVEQSEELNKVSVSQENKTEGVTEIEPEAVHSQEADFEDAPEVPLSSNNSESSASLLNEYYLQHKDQAGSGTSVREVVANATPVLKETENLVDGGEELKNAYISKDGKLVLDFLEAIHEAERRQAELDAHSSSEEKRILKEKYEKELKDTRARQLMYAEEAALLDKELTKERAKAAAAIKSIREKAEENLQTELQRKEEEVELQLKKIQELARAELAAAIASEKAAQIEKMEEANLHINALCLAFYALSEEARQSQSVHKLALGALALEDVLSKGLPIQAEVTSLKAYVDEVGRDSLVDLVLSTLPEETLESGTSTKIQLNQKASFFFFQFSQRDLIFPLCIAKLVWSLRSVPCLLKMREDQSGNGIESLISRVEKCLAEGRLAEAADVLEAGVSGTQAEKIIGGWVKQARNRALTEQALSLLQSYATSISLR</sequence>
<gene>
    <name evidence="10" type="ORF">Sjap_022275</name>
</gene>
<feature type="region of interest" description="Disordered" evidence="9">
    <location>
        <begin position="168"/>
        <end position="195"/>
    </location>
</feature>
<dbReference type="InterPro" id="IPR019133">
    <property type="entry name" value="MIC60"/>
</dbReference>
<name>A0AAP0HPQ6_9MAGN</name>
<evidence type="ECO:0000256" key="7">
    <source>
        <dbReference type="ARBA" id="ARBA00023136"/>
    </source>
</evidence>
<keyword evidence="6" id="KW-0496">Mitochondrion</keyword>
<dbReference type="PANTHER" id="PTHR15415">
    <property type="entry name" value="MITOFILIN"/>
    <property type="match status" value="1"/>
</dbReference>
<keyword evidence="8" id="KW-0175">Coiled coil</keyword>
<dbReference type="Proteomes" id="UP001417504">
    <property type="component" value="Unassembled WGS sequence"/>
</dbReference>
<evidence type="ECO:0000256" key="5">
    <source>
        <dbReference type="ARBA" id="ARBA00022989"/>
    </source>
</evidence>
<reference evidence="10 11" key="1">
    <citation type="submission" date="2024-01" db="EMBL/GenBank/DDBJ databases">
        <title>Genome assemblies of Stephania.</title>
        <authorList>
            <person name="Yang L."/>
        </authorList>
    </citation>
    <scope>NUCLEOTIDE SEQUENCE [LARGE SCALE GENOMIC DNA]</scope>
    <source>
        <strain evidence="10">QJT</strain>
        <tissue evidence="10">Leaf</tissue>
    </source>
</reference>
<comment type="subcellular location">
    <subcellularLocation>
        <location evidence="1">Mitochondrion inner membrane</location>
    </subcellularLocation>
</comment>
<feature type="region of interest" description="Disordered" evidence="9">
    <location>
        <begin position="117"/>
        <end position="143"/>
    </location>
</feature>
<evidence type="ECO:0000256" key="2">
    <source>
        <dbReference type="ARBA" id="ARBA00010877"/>
    </source>
</evidence>
<keyword evidence="5" id="KW-1133">Transmembrane helix</keyword>
<dbReference type="AlphaFoldDB" id="A0AAP0HPQ6"/>
<dbReference type="PANTHER" id="PTHR15415:SF7">
    <property type="entry name" value="MICOS COMPLEX SUBUNIT MIC60"/>
    <property type="match status" value="1"/>
</dbReference>
<comment type="caution">
    <text evidence="10">The sequence shown here is derived from an EMBL/GenBank/DDBJ whole genome shotgun (WGS) entry which is preliminary data.</text>
</comment>
<evidence type="ECO:0000256" key="8">
    <source>
        <dbReference type="SAM" id="Coils"/>
    </source>
</evidence>
<feature type="compositionally biased region" description="Basic and acidic residues" evidence="9">
    <location>
        <begin position="129"/>
        <end position="143"/>
    </location>
</feature>
<comment type="similarity">
    <text evidence="2">Belongs to the MICOS complex subunit Mic60 family.</text>
</comment>
<evidence type="ECO:0000313" key="11">
    <source>
        <dbReference type="Proteomes" id="UP001417504"/>
    </source>
</evidence>
<dbReference type="GO" id="GO:0042407">
    <property type="term" value="P:cristae formation"/>
    <property type="evidence" value="ECO:0007669"/>
    <property type="project" value="TreeGrafter"/>
</dbReference>
<accession>A0AAP0HPQ6</accession>
<evidence type="ECO:0000313" key="10">
    <source>
        <dbReference type="EMBL" id="KAK9096778.1"/>
    </source>
</evidence>
<evidence type="ECO:0000256" key="1">
    <source>
        <dbReference type="ARBA" id="ARBA00004273"/>
    </source>
</evidence>